<evidence type="ECO:0000259" key="12">
    <source>
        <dbReference type="Pfam" id="PF08544"/>
    </source>
</evidence>
<evidence type="ECO:0000256" key="9">
    <source>
        <dbReference type="ARBA" id="ARBA00032554"/>
    </source>
</evidence>
<dbReference type="RefSeq" id="WP_284316980.1">
    <property type="nucleotide sequence ID" value="NZ_BSPC01000095.1"/>
</dbReference>
<keyword evidence="6 10" id="KW-0418">Kinase</keyword>
<comment type="function">
    <text evidence="10">Catalyzes the phosphorylation of the position 2 hydroxy group of 4-diphosphocytidyl-2C-methyl-D-erythritol.</text>
</comment>
<dbReference type="InterPro" id="IPR036554">
    <property type="entry name" value="GHMP_kinase_C_sf"/>
</dbReference>
<feature type="binding site" evidence="10">
    <location>
        <begin position="95"/>
        <end position="105"/>
    </location>
    <ligand>
        <name>ATP</name>
        <dbReference type="ChEBI" id="CHEBI:30616"/>
    </ligand>
</feature>
<proteinExistence type="inferred from homology"/>
<evidence type="ECO:0000313" key="13">
    <source>
        <dbReference type="EMBL" id="GLS24058.1"/>
    </source>
</evidence>
<organism evidence="13 14">
    <name type="scientific">Labrys miyagiensis</name>
    <dbReference type="NCBI Taxonomy" id="346912"/>
    <lineage>
        <taxon>Bacteria</taxon>
        <taxon>Pseudomonadati</taxon>
        <taxon>Pseudomonadota</taxon>
        <taxon>Alphaproteobacteria</taxon>
        <taxon>Hyphomicrobiales</taxon>
        <taxon>Xanthobacteraceae</taxon>
        <taxon>Labrys</taxon>
    </lineage>
</organism>
<dbReference type="SUPFAM" id="SSF55060">
    <property type="entry name" value="GHMP Kinase, C-terminal domain"/>
    <property type="match status" value="1"/>
</dbReference>
<feature type="active site" evidence="10">
    <location>
        <position position="137"/>
    </location>
</feature>
<feature type="domain" description="GHMP kinase N-terminal" evidence="11">
    <location>
        <begin position="67"/>
        <end position="142"/>
    </location>
</feature>
<comment type="caution">
    <text evidence="13">The sequence shown here is derived from an EMBL/GenBank/DDBJ whole genome shotgun (WGS) entry which is preliminary data.</text>
</comment>
<keyword evidence="4 10" id="KW-0808">Transferase</keyword>
<comment type="catalytic activity">
    <reaction evidence="10">
        <text>4-CDP-2-C-methyl-D-erythritol + ATP = 4-CDP-2-C-methyl-D-erythritol 2-phosphate + ADP + H(+)</text>
        <dbReference type="Rhea" id="RHEA:18437"/>
        <dbReference type="ChEBI" id="CHEBI:15378"/>
        <dbReference type="ChEBI" id="CHEBI:30616"/>
        <dbReference type="ChEBI" id="CHEBI:57823"/>
        <dbReference type="ChEBI" id="CHEBI:57919"/>
        <dbReference type="ChEBI" id="CHEBI:456216"/>
        <dbReference type="EC" id="2.7.1.148"/>
    </reaction>
</comment>
<feature type="domain" description="GHMP kinase C-terminal" evidence="12">
    <location>
        <begin position="218"/>
        <end position="277"/>
    </location>
</feature>
<dbReference type="InterPro" id="IPR013750">
    <property type="entry name" value="GHMP_kinase_C_dom"/>
</dbReference>
<evidence type="ECO:0000256" key="10">
    <source>
        <dbReference type="HAMAP-Rule" id="MF_00061"/>
    </source>
</evidence>
<evidence type="ECO:0000256" key="5">
    <source>
        <dbReference type="ARBA" id="ARBA00022741"/>
    </source>
</evidence>
<keyword evidence="8 10" id="KW-0414">Isoprene biosynthesis</keyword>
<dbReference type="PANTHER" id="PTHR43527">
    <property type="entry name" value="4-DIPHOSPHOCYTIDYL-2-C-METHYL-D-ERYTHRITOL KINASE, CHLOROPLASTIC"/>
    <property type="match status" value="1"/>
</dbReference>
<evidence type="ECO:0000256" key="3">
    <source>
        <dbReference type="ARBA" id="ARBA00017473"/>
    </source>
</evidence>
<dbReference type="SUPFAM" id="SSF54211">
    <property type="entry name" value="Ribosomal protein S5 domain 2-like"/>
    <property type="match status" value="1"/>
</dbReference>
<evidence type="ECO:0000259" key="11">
    <source>
        <dbReference type="Pfam" id="PF00288"/>
    </source>
</evidence>
<dbReference type="InterPro" id="IPR020568">
    <property type="entry name" value="Ribosomal_Su5_D2-typ_SF"/>
</dbReference>
<dbReference type="InterPro" id="IPR004424">
    <property type="entry name" value="IspE"/>
</dbReference>
<evidence type="ECO:0000256" key="8">
    <source>
        <dbReference type="ARBA" id="ARBA00023229"/>
    </source>
</evidence>
<dbReference type="PANTHER" id="PTHR43527:SF2">
    <property type="entry name" value="4-DIPHOSPHOCYTIDYL-2-C-METHYL-D-ERYTHRITOL KINASE, CHLOROPLASTIC"/>
    <property type="match status" value="1"/>
</dbReference>
<protein>
    <recommendedName>
        <fullName evidence="3 10">4-diphosphocytidyl-2-C-methyl-D-erythritol kinase</fullName>
        <shortName evidence="10">CMK</shortName>
        <ecNumber evidence="2 10">2.7.1.148</ecNumber>
    </recommendedName>
    <alternativeName>
        <fullName evidence="9 10">4-(cytidine-5'-diphospho)-2-C-methyl-D-erythritol kinase</fullName>
    </alternativeName>
</protein>
<dbReference type="Gene3D" id="3.30.70.890">
    <property type="entry name" value="GHMP kinase, C-terminal domain"/>
    <property type="match status" value="1"/>
</dbReference>
<dbReference type="InterPro" id="IPR006204">
    <property type="entry name" value="GHMP_kinase_N_dom"/>
</dbReference>
<dbReference type="Pfam" id="PF00288">
    <property type="entry name" value="GHMP_kinases_N"/>
    <property type="match status" value="1"/>
</dbReference>
<dbReference type="HAMAP" id="MF_00061">
    <property type="entry name" value="IspE"/>
    <property type="match status" value="1"/>
</dbReference>
<dbReference type="InterPro" id="IPR014721">
    <property type="entry name" value="Ribsml_uS5_D2-typ_fold_subgr"/>
</dbReference>
<dbReference type="Gene3D" id="3.30.230.10">
    <property type="match status" value="1"/>
</dbReference>
<dbReference type="PIRSF" id="PIRSF010376">
    <property type="entry name" value="IspE"/>
    <property type="match status" value="1"/>
</dbReference>
<name>A0ABQ6CUR8_9HYPH</name>
<comment type="pathway">
    <text evidence="10">Isoprenoid biosynthesis; isopentenyl diphosphate biosynthesis via DXP pathway; isopentenyl diphosphate from 1-deoxy-D-xylulose 5-phosphate: step 3/6.</text>
</comment>
<evidence type="ECO:0000256" key="4">
    <source>
        <dbReference type="ARBA" id="ARBA00022679"/>
    </source>
</evidence>
<keyword evidence="14" id="KW-1185">Reference proteome</keyword>
<evidence type="ECO:0000256" key="7">
    <source>
        <dbReference type="ARBA" id="ARBA00022840"/>
    </source>
</evidence>
<dbReference type="Pfam" id="PF08544">
    <property type="entry name" value="GHMP_kinases_C"/>
    <property type="match status" value="1"/>
</dbReference>
<dbReference type="EMBL" id="BSPC01000095">
    <property type="protein sequence ID" value="GLS24058.1"/>
    <property type="molecule type" value="Genomic_DNA"/>
</dbReference>
<comment type="similarity">
    <text evidence="1 10">Belongs to the GHMP kinase family. IspE subfamily.</text>
</comment>
<evidence type="ECO:0000256" key="6">
    <source>
        <dbReference type="ARBA" id="ARBA00022777"/>
    </source>
</evidence>
<dbReference type="EC" id="2.7.1.148" evidence="2 10"/>
<accession>A0ABQ6CUR8</accession>
<keyword evidence="7 10" id="KW-0067">ATP-binding</keyword>
<evidence type="ECO:0000256" key="2">
    <source>
        <dbReference type="ARBA" id="ARBA00012052"/>
    </source>
</evidence>
<dbReference type="NCBIfam" id="NF011202">
    <property type="entry name" value="PRK14608.1"/>
    <property type="match status" value="1"/>
</dbReference>
<dbReference type="Proteomes" id="UP001156882">
    <property type="component" value="Unassembled WGS sequence"/>
</dbReference>
<sequence>MRLNEHARAKVNLTLAVLGRRADGYHVLDSLVAFADVADSLSLEVGPDLSLEVSGPRAEGAGALADNLVLKAANALASRFPGLVLGHFHLMKALPAAAGLGGGSSDAAAALRLLARANKLALTHDAVVEAARATGSDVPVCLEARSRWMRGAGEILSEPVALPPLPALLVNPGVATPTAEVFRALAFEPGHVAPYDEMLPRCIGLAGKPASLVDFIASGRNDLQPPAIALRPVIGEAIEAVGQQPGCRLARMSGSGATVFGLFDTREAAKIAAEALRPFKPGWWIVETSIG</sequence>
<evidence type="ECO:0000313" key="14">
    <source>
        <dbReference type="Proteomes" id="UP001156882"/>
    </source>
</evidence>
<gene>
    <name evidence="10 13" type="primary">ispE</name>
    <name evidence="13" type="ORF">GCM10007874_70790</name>
</gene>
<reference evidence="14" key="1">
    <citation type="journal article" date="2019" name="Int. J. Syst. Evol. Microbiol.">
        <title>The Global Catalogue of Microorganisms (GCM) 10K type strain sequencing project: providing services to taxonomists for standard genome sequencing and annotation.</title>
        <authorList>
            <consortium name="The Broad Institute Genomics Platform"/>
            <consortium name="The Broad Institute Genome Sequencing Center for Infectious Disease"/>
            <person name="Wu L."/>
            <person name="Ma J."/>
        </authorList>
    </citation>
    <scope>NUCLEOTIDE SEQUENCE [LARGE SCALE GENOMIC DNA]</scope>
    <source>
        <strain evidence="14">NBRC 101365</strain>
    </source>
</reference>
<dbReference type="GO" id="GO:0016301">
    <property type="term" value="F:kinase activity"/>
    <property type="evidence" value="ECO:0007669"/>
    <property type="project" value="UniProtKB-KW"/>
</dbReference>
<keyword evidence="5 10" id="KW-0547">Nucleotide-binding</keyword>
<feature type="active site" evidence="10">
    <location>
        <position position="10"/>
    </location>
</feature>
<evidence type="ECO:0000256" key="1">
    <source>
        <dbReference type="ARBA" id="ARBA00009684"/>
    </source>
</evidence>